<dbReference type="Pfam" id="PF00106">
    <property type="entry name" value="adh_short"/>
    <property type="match status" value="1"/>
</dbReference>
<keyword evidence="1" id="KW-0560">Oxidoreductase</keyword>
<evidence type="ECO:0000313" key="3">
    <source>
        <dbReference type="Proteomes" id="UP000813444"/>
    </source>
</evidence>
<name>A0A8K0WUH4_9HYPO</name>
<protein>
    <submittedName>
        <fullName evidence="2">Uncharacterized protein</fullName>
    </submittedName>
</protein>
<reference evidence="2" key="1">
    <citation type="journal article" date="2021" name="Nat. Commun.">
        <title>Genetic determinants of endophytism in the Arabidopsis root mycobiome.</title>
        <authorList>
            <person name="Mesny F."/>
            <person name="Miyauchi S."/>
            <person name="Thiergart T."/>
            <person name="Pickel B."/>
            <person name="Atanasova L."/>
            <person name="Karlsson M."/>
            <person name="Huettel B."/>
            <person name="Barry K.W."/>
            <person name="Haridas S."/>
            <person name="Chen C."/>
            <person name="Bauer D."/>
            <person name="Andreopoulos W."/>
            <person name="Pangilinan J."/>
            <person name="LaButti K."/>
            <person name="Riley R."/>
            <person name="Lipzen A."/>
            <person name="Clum A."/>
            <person name="Drula E."/>
            <person name="Henrissat B."/>
            <person name="Kohler A."/>
            <person name="Grigoriev I.V."/>
            <person name="Martin F.M."/>
            <person name="Hacquard S."/>
        </authorList>
    </citation>
    <scope>NUCLEOTIDE SEQUENCE</scope>
    <source>
        <strain evidence="2">MPI-CAGE-CH-0235</strain>
    </source>
</reference>
<dbReference type="InterPro" id="IPR036291">
    <property type="entry name" value="NAD(P)-bd_dom_sf"/>
</dbReference>
<gene>
    <name evidence="2" type="ORF">B0I35DRAFT_477061</name>
</gene>
<dbReference type="PANTHER" id="PTHR43157:SF35">
    <property type="entry name" value="DEHYDROGENASE_REDUCTASE FAMILY PROTEIN, PUTATIVE-RELATED"/>
    <property type="match status" value="1"/>
</dbReference>
<comment type="caution">
    <text evidence="2">The sequence shown here is derived from an EMBL/GenBank/DDBJ whole genome shotgun (WGS) entry which is preliminary data.</text>
</comment>
<dbReference type="GO" id="GO:0016491">
    <property type="term" value="F:oxidoreductase activity"/>
    <property type="evidence" value="ECO:0007669"/>
    <property type="project" value="UniProtKB-KW"/>
</dbReference>
<dbReference type="OrthoDB" id="542013at2759"/>
<evidence type="ECO:0000256" key="1">
    <source>
        <dbReference type="ARBA" id="ARBA00023002"/>
    </source>
</evidence>
<dbReference type="Proteomes" id="UP000813444">
    <property type="component" value="Unassembled WGS sequence"/>
</dbReference>
<dbReference type="SUPFAM" id="SSF51735">
    <property type="entry name" value="NAD(P)-binding Rossmann-fold domains"/>
    <property type="match status" value="1"/>
</dbReference>
<dbReference type="InterPro" id="IPR002347">
    <property type="entry name" value="SDR_fam"/>
</dbReference>
<dbReference type="AlphaFoldDB" id="A0A8K0WUH4"/>
<dbReference type="EMBL" id="JAGPNK010000004">
    <property type="protein sequence ID" value="KAH7323178.1"/>
    <property type="molecule type" value="Genomic_DNA"/>
</dbReference>
<proteinExistence type="predicted"/>
<accession>A0A8K0WUH4</accession>
<sequence length="341" mass="36749">MSHLLSERDALYESTRRGFVARCFTKPKSLPQNVKFTDKVAVITGSNAGLGFEAARQFLALGLSHLVMGVRSQAKGDAAAASLRKEFPAATVTVWLLDMDSYESVQGFAANVATLPRVDFAILNAGAVKQTFSIVASTGHESSLQANYLSTALLAILLLPVLKAKKSASGVPVLSLVGSDTAYMETVKTQDGILHHFDNPEGYANMQWYGREKQLLALFAANLAELVDPKDVLVHTVNPGLAKGTALGREFPGIVKVGLTVMQNMLGRTPEVGASTYVDAVVNHGAESHGSFLSEWTIKPFPVVYYTKNGPEFVAQLWKETMEELQFAGVTQILESLKSGN</sequence>
<evidence type="ECO:0000313" key="2">
    <source>
        <dbReference type="EMBL" id="KAH7323178.1"/>
    </source>
</evidence>
<dbReference type="Gene3D" id="3.40.50.720">
    <property type="entry name" value="NAD(P)-binding Rossmann-like Domain"/>
    <property type="match status" value="1"/>
</dbReference>
<keyword evidence="3" id="KW-1185">Reference proteome</keyword>
<dbReference type="PANTHER" id="PTHR43157">
    <property type="entry name" value="PHOSPHATIDYLINOSITOL-GLYCAN BIOSYNTHESIS CLASS F PROTEIN-RELATED"/>
    <property type="match status" value="1"/>
</dbReference>
<dbReference type="PRINTS" id="PR00081">
    <property type="entry name" value="GDHRDH"/>
</dbReference>
<organism evidence="2 3">
    <name type="scientific">Stachybotrys elegans</name>
    <dbReference type="NCBI Taxonomy" id="80388"/>
    <lineage>
        <taxon>Eukaryota</taxon>
        <taxon>Fungi</taxon>
        <taxon>Dikarya</taxon>
        <taxon>Ascomycota</taxon>
        <taxon>Pezizomycotina</taxon>
        <taxon>Sordariomycetes</taxon>
        <taxon>Hypocreomycetidae</taxon>
        <taxon>Hypocreales</taxon>
        <taxon>Stachybotryaceae</taxon>
        <taxon>Stachybotrys</taxon>
    </lineage>
</organism>